<feature type="compositionally biased region" description="Polar residues" evidence="1">
    <location>
        <begin position="83"/>
        <end position="96"/>
    </location>
</feature>
<protein>
    <submittedName>
        <fullName evidence="2">Uncharacterized protein</fullName>
    </submittedName>
</protein>
<reference evidence="2" key="1">
    <citation type="journal article" date="2020" name="Nature">
        <title>Giant virus diversity and host interactions through global metagenomics.</title>
        <authorList>
            <person name="Schulz F."/>
            <person name="Roux S."/>
            <person name="Paez-Espino D."/>
            <person name="Jungbluth S."/>
            <person name="Walsh D.A."/>
            <person name="Denef V.J."/>
            <person name="McMahon K.D."/>
            <person name="Konstantinidis K.T."/>
            <person name="Eloe-Fadrosh E.A."/>
            <person name="Kyrpides N.C."/>
            <person name="Woyke T."/>
        </authorList>
    </citation>
    <scope>NUCLEOTIDE SEQUENCE</scope>
    <source>
        <strain evidence="2">GVMAG-M-3300023184-89</strain>
    </source>
</reference>
<evidence type="ECO:0000313" key="2">
    <source>
        <dbReference type="EMBL" id="QHT92608.1"/>
    </source>
</evidence>
<feature type="compositionally biased region" description="Basic residues" evidence="1">
    <location>
        <begin position="100"/>
        <end position="144"/>
    </location>
</feature>
<name>A0A6C0IHD1_9ZZZZ</name>
<dbReference type="AlphaFoldDB" id="A0A6C0IHD1"/>
<dbReference type="EMBL" id="MN740193">
    <property type="protein sequence ID" value="QHT92608.1"/>
    <property type="molecule type" value="Genomic_DNA"/>
</dbReference>
<organism evidence="2">
    <name type="scientific">viral metagenome</name>
    <dbReference type="NCBI Taxonomy" id="1070528"/>
    <lineage>
        <taxon>unclassified sequences</taxon>
        <taxon>metagenomes</taxon>
        <taxon>organismal metagenomes</taxon>
    </lineage>
</organism>
<evidence type="ECO:0000256" key="1">
    <source>
        <dbReference type="SAM" id="MobiDB-lite"/>
    </source>
</evidence>
<sequence length="144" mass="17613">MSDYETFGEDAVNGRYIKRIKFFLFNYSSKPDIIRQNLQLIKEDYDEFMSNEDENLSERERDDNFNEFIKEAMRQIEEEGLPQRNNPPYNPFNDSDFSGGKRKRKNIRHTNKRTKHKRTKHKRTKHKRSKTQRKNKRRTHKKSN</sequence>
<proteinExistence type="predicted"/>
<accession>A0A6C0IHD1</accession>
<feature type="region of interest" description="Disordered" evidence="1">
    <location>
        <begin position="74"/>
        <end position="144"/>
    </location>
</feature>